<name>A0A7Y9QW05_9BURK</name>
<reference evidence="2 3" key="1">
    <citation type="submission" date="2020-07" db="EMBL/GenBank/DDBJ databases">
        <title>Genomic Encyclopedia of Archaeal and Bacterial Type Strains, Phase II (KMG-II): from individual species to whole genera.</title>
        <authorList>
            <person name="Goeker M."/>
        </authorList>
    </citation>
    <scope>NUCLEOTIDE SEQUENCE [LARGE SCALE GENOMIC DNA]</scope>
    <source>
        <strain evidence="2 3">DSM 21226</strain>
    </source>
</reference>
<evidence type="ECO:0000256" key="1">
    <source>
        <dbReference type="SAM" id="Phobius"/>
    </source>
</evidence>
<dbReference type="Proteomes" id="UP000518288">
    <property type="component" value="Unassembled WGS sequence"/>
</dbReference>
<evidence type="ECO:0000313" key="3">
    <source>
        <dbReference type="Proteomes" id="UP000518288"/>
    </source>
</evidence>
<feature type="transmembrane region" description="Helical" evidence="1">
    <location>
        <begin position="6"/>
        <end position="29"/>
    </location>
</feature>
<evidence type="ECO:0000313" key="2">
    <source>
        <dbReference type="EMBL" id="NYG32451.1"/>
    </source>
</evidence>
<protein>
    <submittedName>
        <fullName evidence="2">Uncharacterized membrane protein (DUF4010 family)</fullName>
    </submittedName>
</protein>
<keyword evidence="3" id="KW-1185">Reference proteome</keyword>
<comment type="caution">
    <text evidence="2">The sequence shown here is derived from an EMBL/GenBank/DDBJ whole genome shotgun (WGS) entry which is preliminary data.</text>
</comment>
<feature type="transmembrane region" description="Helical" evidence="1">
    <location>
        <begin position="41"/>
        <end position="60"/>
    </location>
</feature>
<keyword evidence="1" id="KW-0812">Transmembrane</keyword>
<accession>A0A7Y9QW05</accession>
<keyword evidence="1" id="KW-1133">Transmembrane helix</keyword>
<proteinExistence type="predicted"/>
<sequence>MQHFLVILLGLYLGIGLLLLNVGPLSALMQETRRDGLRSRLILAVFLLLLWPCLWPTAVYRPQFGLNTLTFELHSRQHPVDSDS</sequence>
<dbReference type="RefSeq" id="WP_179633341.1">
    <property type="nucleotide sequence ID" value="NZ_CAXYYM010000157.1"/>
</dbReference>
<organism evidence="2 3">
    <name type="scientific">Sphaerotilus montanus</name>
    <dbReference type="NCBI Taxonomy" id="522889"/>
    <lineage>
        <taxon>Bacteria</taxon>
        <taxon>Pseudomonadati</taxon>
        <taxon>Pseudomonadota</taxon>
        <taxon>Betaproteobacteria</taxon>
        <taxon>Burkholderiales</taxon>
        <taxon>Sphaerotilaceae</taxon>
        <taxon>Sphaerotilus</taxon>
    </lineage>
</organism>
<dbReference type="EMBL" id="JACCFH010000001">
    <property type="protein sequence ID" value="NYG32451.1"/>
    <property type="molecule type" value="Genomic_DNA"/>
</dbReference>
<dbReference type="AlphaFoldDB" id="A0A7Y9QW05"/>
<keyword evidence="1" id="KW-0472">Membrane</keyword>
<gene>
    <name evidence="2" type="ORF">BDD16_001437</name>
</gene>